<evidence type="ECO:0000313" key="2">
    <source>
        <dbReference type="EMBL" id="KAK3092725.1"/>
    </source>
</evidence>
<keyword evidence="3" id="KW-1185">Reference proteome</keyword>
<name>A0AA89BSJ8_PINIB</name>
<feature type="region of interest" description="Disordered" evidence="1">
    <location>
        <begin position="1"/>
        <end position="80"/>
    </location>
</feature>
<accession>A0AA89BSJ8</accession>
<dbReference type="Proteomes" id="UP001186944">
    <property type="component" value="Unassembled WGS sequence"/>
</dbReference>
<dbReference type="InterPro" id="IPR052394">
    <property type="entry name" value="LRR-containing"/>
</dbReference>
<organism evidence="2 3">
    <name type="scientific">Pinctada imbricata</name>
    <name type="common">Atlantic pearl-oyster</name>
    <name type="synonym">Pinctada martensii</name>
    <dbReference type="NCBI Taxonomy" id="66713"/>
    <lineage>
        <taxon>Eukaryota</taxon>
        <taxon>Metazoa</taxon>
        <taxon>Spiralia</taxon>
        <taxon>Lophotrochozoa</taxon>
        <taxon>Mollusca</taxon>
        <taxon>Bivalvia</taxon>
        <taxon>Autobranchia</taxon>
        <taxon>Pteriomorphia</taxon>
        <taxon>Pterioida</taxon>
        <taxon>Pterioidea</taxon>
        <taxon>Pteriidae</taxon>
        <taxon>Pinctada</taxon>
    </lineage>
</organism>
<feature type="compositionally biased region" description="Basic residues" evidence="1">
    <location>
        <begin position="45"/>
        <end position="58"/>
    </location>
</feature>
<gene>
    <name evidence="2" type="ORF">FSP39_006569</name>
</gene>
<dbReference type="Gene3D" id="3.80.10.10">
    <property type="entry name" value="Ribonuclease Inhibitor"/>
    <property type="match status" value="2"/>
</dbReference>
<proteinExistence type="predicted"/>
<dbReference type="PANTHER" id="PTHR24114:SF50">
    <property type="entry name" value="RNI-LIKE PROTEIN"/>
    <property type="match status" value="1"/>
</dbReference>
<feature type="compositionally biased region" description="Low complexity" evidence="1">
    <location>
        <begin position="13"/>
        <end position="44"/>
    </location>
</feature>
<reference evidence="2" key="1">
    <citation type="submission" date="2019-08" db="EMBL/GenBank/DDBJ databases">
        <title>The improved chromosome-level genome for the pearl oyster Pinctada fucata martensii using PacBio sequencing and Hi-C.</title>
        <authorList>
            <person name="Zheng Z."/>
        </authorList>
    </citation>
    <scope>NUCLEOTIDE SEQUENCE</scope>
    <source>
        <strain evidence="2">ZZ-2019</strain>
        <tissue evidence="2">Adductor muscle</tissue>
    </source>
</reference>
<comment type="caution">
    <text evidence="2">The sequence shown here is derived from an EMBL/GenBank/DDBJ whole genome shotgun (WGS) entry which is preliminary data.</text>
</comment>
<dbReference type="AlphaFoldDB" id="A0AA89BSJ8"/>
<feature type="compositionally biased region" description="Polar residues" evidence="1">
    <location>
        <begin position="59"/>
        <end position="80"/>
    </location>
</feature>
<dbReference type="SUPFAM" id="SSF52047">
    <property type="entry name" value="RNI-like"/>
    <property type="match status" value="1"/>
</dbReference>
<protein>
    <submittedName>
        <fullName evidence="2">Uncharacterized protein</fullName>
    </submittedName>
</protein>
<sequence length="519" mass="59484">MMDSFRSGRRSGTPTLPSLPPKSTSLSYVSEASSVGSGSLSITSRLRKNSAKMRRRQCRNNAQSSSPLQSAKSIQSNISKTSYDSRRSTWNYTPILTEEEYEDKKERLLKHCKLKKELEKYWDVETPSRMERRRQLEMLSDDSDYDTDLDQELVGLELIVDEKTKQIKDDGSFPEYKQLCRKFKVTPNHYFMRHSMDEDIRMKYRYLNPGDCRAMGYEMRDNLTFSKIDFEDNGIKEDHLSALSDMLKKNHYVSEINFRDNPIGAKGAAVIRDFLVNNSHLVKVDISALDISWNNISRYGACALAMGLKHNTQLQTLNASMNGFERTGAMAILEMLRSNHTLTSLDLSANRINDDITDVFARVIPNSRAIQTVKLSFNLISSDGAMKMLKPFTSKMRKNKTLTLVELDGTDVNTELAVMIDKLKEKYGITVSVKIPPSRREKTMDPLTGSLMTIVNFAEQEELDLFTLFPKSYEEKGAMISTDDVMELIKHSGKDISKGKIHDLRRRIMETRDRKFELR</sequence>
<dbReference type="Pfam" id="PF13516">
    <property type="entry name" value="LRR_6"/>
    <property type="match status" value="2"/>
</dbReference>
<dbReference type="EMBL" id="VSWD01000009">
    <property type="protein sequence ID" value="KAK3092725.1"/>
    <property type="molecule type" value="Genomic_DNA"/>
</dbReference>
<evidence type="ECO:0000256" key="1">
    <source>
        <dbReference type="SAM" id="MobiDB-lite"/>
    </source>
</evidence>
<evidence type="ECO:0000313" key="3">
    <source>
        <dbReference type="Proteomes" id="UP001186944"/>
    </source>
</evidence>
<dbReference type="InterPro" id="IPR032675">
    <property type="entry name" value="LRR_dom_sf"/>
</dbReference>
<dbReference type="SMART" id="SM00368">
    <property type="entry name" value="LRR_RI"/>
    <property type="match status" value="5"/>
</dbReference>
<dbReference type="PANTHER" id="PTHR24114">
    <property type="entry name" value="LEUCINE RICH REPEAT FAMILY PROTEIN"/>
    <property type="match status" value="1"/>
</dbReference>
<dbReference type="InterPro" id="IPR001611">
    <property type="entry name" value="Leu-rich_rpt"/>
</dbReference>